<keyword evidence="15" id="KW-1185">Reference proteome</keyword>
<evidence type="ECO:0000256" key="1">
    <source>
        <dbReference type="ARBA" id="ARBA00004496"/>
    </source>
</evidence>
<proteinExistence type="inferred from homology"/>
<keyword evidence="5 12" id="KW-0436">Ligase</keyword>
<evidence type="ECO:0000256" key="10">
    <source>
        <dbReference type="ARBA" id="ARBA00022917"/>
    </source>
</evidence>
<dbReference type="CDD" id="cd00672">
    <property type="entry name" value="CysRS_core"/>
    <property type="match status" value="1"/>
</dbReference>
<dbReference type="Pfam" id="PF01406">
    <property type="entry name" value="tRNA-synt_1e"/>
    <property type="match status" value="1"/>
</dbReference>
<feature type="binding site" evidence="12">
    <location>
        <position position="214"/>
    </location>
    <ligand>
        <name>Zn(2+)</name>
        <dbReference type="ChEBI" id="CHEBI:29105"/>
    </ligand>
</feature>
<evidence type="ECO:0000313" key="15">
    <source>
        <dbReference type="Proteomes" id="UP000305539"/>
    </source>
</evidence>
<dbReference type="SUPFAM" id="SSF52374">
    <property type="entry name" value="Nucleotidylyl transferase"/>
    <property type="match status" value="1"/>
</dbReference>
<dbReference type="CDD" id="cd07963">
    <property type="entry name" value="Anticodon_Ia_Cys"/>
    <property type="match status" value="1"/>
</dbReference>
<keyword evidence="6 12" id="KW-0479">Metal-binding</keyword>
<dbReference type="PANTHER" id="PTHR10890:SF3">
    <property type="entry name" value="CYSTEINE--TRNA LIGASE, CYTOPLASMIC"/>
    <property type="match status" value="1"/>
</dbReference>
<evidence type="ECO:0000256" key="7">
    <source>
        <dbReference type="ARBA" id="ARBA00022741"/>
    </source>
</evidence>
<evidence type="ECO:0000313" key="14">
    <source>
        <dbReference type="EMBL" id="TKC82642.1"/>
    </source>
</evidence>
<keyword evidence="10 12" id="KW-0648">Protein biosynthesis</keyword>
<keyword evidence="7 12" id="KW-0547">Nucleotide-binding</keyword>
<dbReference type="FunFam" id="3.40.50.620:FF:000009">
    <property type="entry name" value="Cysteine--tRNA ligase"/>
    <property type="match status" value="1"/>
</dbReference>
<evidence type="ECO:0000259" key="13">
    <source>
        <dbReference type="SMART" id="SM00840"/>
    </source>
</evidence>
<feature type="binding site" evidence="12">
    <location>
        <position position="239"/>
    </location>
    <ligand>
        <name>Zn(2+)</name>
        <dbReference type="ChEBI" id="CHEBI:29105"/>
    </ligand>
</feature>
<dbReference type="Gene3D" id="1.20.120.1910">
    <property type="entry name" value="Cysteine-tRNA ligase, C-terminal anti-codon recognition domain"/>
    <property type="match status" value="1"/>
</dbReference>
<evidence type="ECO:0000256" key="12">
    <source>
        <dbReference type="HAMAP-Rule" id="MF_00041"/>
    </source>
</evidence>
<dbReference type="GO" id="GO:0006423">
    <property type="term" value="P:cysteinyl-tRNA aminoacylation"/>
    <property type="evidence" value="ECO:0007669"/>
    <property type="project" value="UniProtKB-UniRule"/>
</dbReference>
<feature type="short sequence motif" description="'HIGH' region" evidence="12">
    <location>
        <begin position="32"/>
        <end position="42"/>
    </location>
</feature>
<evidence type="ECO:0000256" key="8">
    <source>
        <dbReference type="ARBA" id="ARBA00022833"/>
    </source>
</evidence>
<feature type="binding site" evidence="12">
    <location>
        <position position="30"/>
    </location>
    <ligand>
        <name>Zn(2+)</name>
        <dbReference type="ChEBI" id="CHEBI:29105"/>
    </ligand>
</feature>
<gene>
    <name evidence="12" type="primary">cysS</name>
    <name evidence="14" type="ORF">FAZ69_26550</name>
</gene>
<comment type="subcellular location">
    <subcellularLocation>
        <location evidence="1 12">Cytoplasm</location>
    </subcellularLocation>
</comment>
<dbReference type="InterPro" id="IPR032678">
    <property type="entry name" value="tRNA-synt_1_cat_dom"/>
</dbReference>
<dbReference type="SUPFAM" id="SSF47323">
    <property type="entry name" value="Anticodon-binding domain of a subclass of class I aminoacyl-tRNA synthetases"/>
    <property type="match status" value="1"/>
</dbReference>
<comment type="catalytic activity">
    <reaction evidence="12">
        <text>tRNA(Cys) + L-cysteine + ATP = L-cysteinyl-tRNA(Cys) + AMP + diphosphate</text>
        <dbReference type="Rhea" id="RHEA:17773"/>
        <dbReference type="Rhea" id="RHEA-COMP:9661"/>
        <dbReference type="Rhea" id="RHEA-COMP:9679"/>
        <dbReference type="ChEBI" id="CHEBI:30616"/>
        <dbReference type="ChEBI" id="CHEBI:33019"/>
        <dbReference type="ChEBI" id="CHEBI:35235"/>
        <dbReference type="ChEBI" id="CHEBI:78442"/>
        <dbReference type="ChEBI" id="CHEBI:78517"/>
        <dbReference type="ChEBI" id="CHEBI:456215"/>
        <dbReference type="EC" id="6.1.1.16"/>
    </reaction>
</comment>
<dbReference type="InterPro" id="IPR009080">
    <property type="entry name" value="tRNAsynth_Ia_anticodon-bd"/>
</dbReference>
<dbReference type="InterPro" id="IPR015803">
    <property type="entry name" value="Cys-tRNA-ligase"/>
</dbReference>
<dbReference type="OrthoDB" id="9815130at2"/>
<dbReference type="GO" id="GO:0004817">
    <property type="term" value="F:cysteine-tRNA ligase activity"/>
    <property type="evidence" value="ECO:0007669"/>
    <property type="project" value="UniProtKB-UniRule"/>
</dbReference>
<dbReference type="GO" id="GO:0005829">
    <property type="term" value="C:cytosol"/>
    <property type="evidence" value="ECO:0007669"/>
    <property type="project" value="TreeGrafter"/>
</dbReference>
<keyword evidence="8 12" id="KW-0862">Zinc</keyword>
<dbReference type="PRINTS" id="PR00983">
    <property type="entry name" value="TRNASYNTHCYS"/>
</dbReference>
<name>A0A4U1HMX1_9BURK</name>
<keyword evidence="9 12" id="KW-0067">ATP-binding</keyword>
<evidence type="ECO:0000256" key="5">
    <source>
        <dbReference type="ARBA" id="ARBA00022598"/>
    </source>
</evidence>
<organism evidence="14 15">
    <name type="scientific">Trinickia terrae</name>
    <dbReference type="NCBI Taxonomy" id="2571161"/>
    <lineage>
        <taxon>Bacteria</taxon>
        <taxon>Pseudomonadati</taxon>
        <taxon>Pseudomonadota</taxon>
        <taxon>Betaproteobacteria</taxon>
        <taxon>Burkholderiales</taxon>
        <taxon>Burkholderiaceae</taxon>
        <taxon>Trinickia</taxon>
    </lineage>
</organism>
<dbReference type="Gene3D" id="3.40.50.620">
    <property type="entry name" value="HUPs"/>
    <property type="match status" value="1"/>
</dbReference>
<dbReference type="RefSeq" id="WP_136898077.1">
    <property type="nucleotide sequence ID" value="NZ_SWJE01000016.1"/>
</dbReference>
<dbReference type="GO" id="GO:0008270">
    <property type="term" value="F:zinc ion binding"/>
    <property type="evidence" value="ECO:0007669"/>
    <property type="project" value="UniProtKB-UniRule"/>
</dbReference>
<evidence type="ECO:0000256" key="9">
    <source>
        <dbReference type="ARBA" id="ARBA00022840"/>
    </source>
</evidence>
<evidence type="ECO:0000256" key="6">
    <source>
        <dbReference type="ARBA" id="ARBA00022723"/>
    </source>
</evidence>
<dbReference type="InterPro" id="IPR014729">
    <property type="entry name" value="Rossmann-like_a/b/a_fold"/>
</dbReference>
<dbReference type="HAMAP" id="MF_00041">
    <property type="entry name" value="Cys_tRNA_synth"/>
    <property type="match status" value="1"/>
</dbReference>
<sequence>MESLRIYNTLARDKQLFVPRREGEVRMYVCGMTVYDYCHVGHARVMVVFDIVQRWLRTLGYRVTYVRNITDVDDKIIRRAVENGESIKALTGRFIAAMHEDADALGIERPDIEPRATDFIPQMLGMIEKLEANGYAYRAKDGDVNYAVRKFANYGKLSGKSLEDLRAGERVAANDAKEDPLDFVLWKSAKPDEPADTIWDSPYGRGRPGWHIECSAMSCTLLGEHFDLHGGGQDLQFPHHENEIAQSEGATHQTFVSYWMHNGFVQIDNEKMSKSLGNFFTIRDVLAKYDAEVVRFFIARAHYRSPLNYSDVHLDDARAALTRLYVALKEASPDDEALDWNEAHAQRFRAAMNDDFNTPVAVSVLFELAGEVNRTRDRGLARQLKRLAQVVGLLGREPRVFLQQAGGSASEASLDAAAIEAQIAARVAAKQAKNYAEADRIRAALLEAGIALEDKPGGLTEWRRV</sequence>
<dbReference type="Pfam" id="PF09190">
    <property type="entry name" value="DALR_2"/>
    <property type="match status" value="1"/>
</dbReference>
<comment type="cofactor">
    <cofactor evidence="12">
        <name>Zn(2+)</name>
        <dbReference type="ChEBI" id="CHEBI:29105"/>
    </cofactor>
    <text evidence="12">Binds 1 zinc ion per subunit.</text>
</comment>
<feature type="binding site" evidence="12">
    <location>
        <position position="274"/>
    </location>
    <ligand>
        <name>ATP</name>
        <dbReference type="ChEBI" id="CHEBI:30616"/>
    </ligand>
</feature>
<keyword evidence="4 12" id="KW-0963">Cytoplasm</keyword>
<keyword evidence="11 12" id="KW-0030">Aminoacyl-tRNA synthetase</keyword>
<dbReference type="NCBIfam" id="TIGR00435">
    <property type="entry name" value="cysS"/>
    <property type="match status" value="1"/>
</dbReference>
<feature type="short sequence motif" description="'KMSKS' region" evidence="12">
    <location>
        <begin position="271"/>
        <end position="275"/>
    </location>
</feature>
<comment type="similarity">
    <text evidence="2 12">Belongs to the class-I aminoacyl-tRNA synthetase family.</text>
</comment>
<dbReference type="GO" id="GO:0005524">
    <property type="term" value="F:ATP binding"/>
    <property type="evidence" value="ECO:0007669"/>
    <property type="project" value="UniProtKB-UniRule"/>
</dbReference>
<reference evidence="14 15" key="1">
    <citation type="submission" date="2019-04" db="EMBL/GenBank/DDBJ databases">
        <title>Trinickia sp. 7GSK02, isolated from subtropical forest soil.</title>
        <authorList>
            <person name="Gao Z.-H."/>
            <person name="Qiu L.-H."/>
        </authorList>
    </citation>
    <scope>NUCLEOTIDE SEQUENCE [LARGE SCALE GENOMIC DNA]</scope>
    <source>
        <strain evidence="14 15">7GSK02</strain>
    </source>
</reference>
<comment type="subunit">
    <text evidence="3 12">Monomer.</text>
</comment>
<evidence type="ECO:0000256" key="2">
    <source>
        <dbReference type="ARBA" id="ARBA00005594"/>
    </source>
</evidence>
<comment type="caution">
    <text evidence="14">The sequence shown here is derived from an EMBL/GenBank/DDBJ whole genome shotgun (WGS) entry which is preliminary data.</text>
</comment>
<dbReference type="Proteomes" id="UP000305539">
    <property type="component" value="Unassembled WGS sequence"/>
</dbReference>
<protein>
    <recommendedName>
        <fullName evidence="12">Cysteine--tRNA ligase</fullName>
        <ecNumber evidence="12">6.1.1.16</ecNumber>
    </recommendedName>
    <alternativeName>
        <fullName evidence="12">Cysteinyl-tRNA synthetase</fullName>
        <shortName evidence="12">CysRS</shortName>
    </alternativeName>
</protein>
<dbReference type="InterPro" id="IPR015273">
    <property type="entry name" value="Cys-tRNA-synt_Ia_DALR"/>
</dbReference>
<dbReference type="EC" id="6.1.1.16" evidence="12"/>
<dbReference type="EMBL" id="SWJE01000016">
    <property type="protein sequence ID" value="TKC82642.1"/>
    <property type="molecule type" value="Genomic_DNA"/>
</dbReference>
<accession>A0A4U1HMX1</accession>
<dbReference type="AlphaFoldDB" id="A0A4U1HMX1"/>
<evidence type="ECO:0000256" key="4">
    <source>
        <dbReference type="ARBA" id="ARBA00022490"/>
    </source>
</evidence>
<dbReference type="InterPro" id="IPR024909">
    <property type="entry name" value="Cys-tRNA/MSH_ligase"/>
</dbReference>
<evidence type="ECO:0000256" key="11">
    <source>
        <dbReference type="ARBA" id="ARBA00023146"/>
    </source>
</evidence>
<dbReference type="PANTHER" id="PTHR10890">
    <property type="entry name" value="CYSTEINYL-TRNA SYNTHETASE"/>
    <property type="match status" value="1"/>
</dbReference>
<dbReference type="SMART" id="SM00840">
    <property type="entry name" value="DALR_2"/>
    <property type="match status" value="1"/>
</dbReference>
<evidence type="ECO:0000256" key="3">
    <source>
        <dbReference type="ARBA" id="ARBA00011245"/>
    </source>
</evidence>
<feature type="domain" description="Cysteinyl-tRNA synthetase class Ia DALR" evidence="13">
    <location>
        <begin position="347"/>
        <end position="402"/>
    </location>
</feature>
<feature type="binding site" evidence="12">
    <location>
        <position position="243"/>
    </location>
    <ligand>
        <name>Zn(2+)</name>
        <dbReference type="ChEBI" id="CHEBI:29105"/>
    </ligand>
</feature>